<dbReference type="InterPro" id="IPR012341">
    <property type="entry name" value="6hp_glycosidase-like_sf"/>
</dbReference>
<dbReference type="PANTHER" id="PTHR10749">
    <property type="entry name" value="PHOSPHORYLASE B KINASE REGULATORY SUBUNIT"/>
    <property type="match status" value="1"/>
</dbReference>
<evidence type="ECO:0000256" key="4">
    <source>
        <dbReference type="ARBA" id="ARBA00022860"/>
    </source>
</evidence>
<dbReference type="SUPFAM" id="SSF48208">
    <property type="entry name" value="Six-hairpin glycosidases"/>
    <property type="match status" value="1"/>
</dbReference>
<dbReference type="RefSeq" id="WP_322520607.1">
    <property type="nucleotide sequence ID" value="NZ_CP140153.1"/>
</dbReference>
<dbReference type="Pfam" id="PF19292">
    <property type="entry name" value="KPBB_C"/>
    <property type="match status" value="1"/>
</dbReference>
<dbReference type="InterPro" id="IPR045583">
    <property type="entry name" value="KPBA/B_C"/>
</dbReference>
<dbReference type="InterPro" id="IPR008928">
    <property type="entry name" value="6-hairpin_glycosidase_sf"/>
</dbReference>
<evidence type="ECO:0000256" key="3">
    <source>
        <dbReference type="ARBA" id="ARBA00022600"/>
    </source>
</evidence>
<keyword evidence="4" id="KW-0112">Calmodulin-binding</keyword>
<feature type="domain" description="Phosphorylase b kinase regulatory subunit alpha/beta C-terminal" evidence="7">
    <location>
        <begin position="831"/>
        <end position="1078"/>
    </location>
</feature>
<protein>
    <submittedName>
        <fullName evidence="8">Glycoside hydrolase family 15 protein</fullName>
    </submittedName>
</protein>
<dbReference type="InterPro" id="IPR011613">
    <property type="entry name" value="GH15-like"/>
</dbReference>
<dbReference type="Proteomes" id="UP001327459">
    <property type="component" value="Chromosome"/>
</dbReference>
<evidence type="ECO:0000256" key="1">
    <source>
        <dbReference type="ARBA" id="ARBA00005131"/>
    </source>
</evidence>
<comment type="pathway">
    <text evidence="1">Glycan biosynthesis; glycogen metabolism.</text>
</comment>
<evidence type="ECO:0000313" key="9">
    <source>
        <dbReference type="Proteomes" id="UP001327459"/>
    </source>
</evidence>
<reference evidence="8 9" key="1">
    <citation type="submission" date="2023-11" db="EMBL/GenBank/DDBJ databases">
        <title>MicrobeMod: A computational toolkit for identifying prokaryotic methylation and restriction-modification with nanopore sequencing.</title>
        <authorList>
            <person name="Crits-Christoph A."/>
            <person name="Kang S.C."/>
            <person name="Lee H."/>
            <person name="Ostrov N."/>
        </authorList>
    </citation>
    <scope>NUCLEOTIDE SEQUENCE [LARGE SCALE GENOMIC DNA]</scope>
    <source>
        <strain evidence="8 9">ATCC 49870</strain>
    </source>
</reference>
<comment type="similarity">
    <text evidence="2">Belongs to the phosphorylase b kinase regulatory chain family.</text>
</comment>
<dbReference type="Gene3D" id="1.50.10.10">
    <property type="match status" value="1"/>
</dbReference>
<keyword evidence="5" id="KW-0119">Carbohydrate metabolism</keyword>
<dbReference type="PANTHER" id="PTHR10749:SF7">
    <property type="entry name" value="PHOSPHORYLASE B KINASE REGULATORY SUBUNIT ALPHA-RELATED"/>
    <property type="match status" value="1"/>
</dbReference>
<keyword evidence="8" id="KW-0378">Hydrolase</keyword>
<proteinExistence type="inferred from homology"/>
<name>A0ABZ0YTU1_9GAMM</name>
<dbReference type="EMBL" id="CP140153">
    <property type="protein sequence ID" value="WQH15580.1"/>
    <property type="molecule type" value="Genomic_DNA"/>
</dbReference>
<dbReference type="GO" id="GO:0016787">
    <property type="term" value="F:hydrolase activity"/>
    <property type="evidence" value="ECO:0007669"/>
    <property type="project" value="UniProtKB-KW"/>
</dbReference>
<evidence type="ECO:0000259" key="7">
    <source>
        <dbReference type="Pfam" id="PF19292"/>
    </source>
</evidence>
<evidence type="ECO:0000259" key="6">
    <source>
        <dbReference type="Pfam" id="PF00723"/>
    </source>
</evidence>
<keyword evidence="3" id="KW-0321">Glycogen metabolism</keyword>
<sequence>MTSGHVLSPSSDAAVDPSIDAVSLDALFGEVRRHILDRQHPVSGLLPASTAVTAHGDYTDAWVRDNVYSILGPWALGIACRRAGHSTRAFELEQAVVRNMRGLLLAMMRQADRVERFKHSLDPIDALHAKYDTASGEAVVGDEEWGHLQLDATSLFVLMLVQMTAGGLTIVQGRDEVDFVQNLVWYLSRAYVIPDYGIWERGNKINHGVRELNASSLGLVLAALEAADEFDLFGKQGDDSSRLQVVPDDIARVQQCLDSILPRESASKEIDSALLAVIGFPAFAAGNKAEEVGERIETRLAGRYGYKRFLRDGHQTAIEDDTKLHYEPEELEAFARIECEWPLFFTYRLINACFSGDRATAVSIQRQIQWVAVCECGAPVLPELYYVPIESLATERHAPGSADRLANENRPLVWAQSLWVVGRLLLAGRIEPDDVDPIGRHGSRRDTANPAIGVTLLAQTPSVGERLEAAGIAPVSWPDRTRTAVIPADVLVERLASVGTNARLALSGRPKRRLLGLSAGRLIATDKGDCAVAPALFDTNIFLLGRDTELLVHEIRTSLAYLARYARGPGQPLWAIPVFDWMLDGPGGKALLAFLDKLASGRVDGIRVEALDALAESASRWRLPGELPEAPAEPPVTDGPWEWGGDVDAIAAELGEAPSVDERIAAFGRVTALDERLALLDWLARSALPPERTFADVNGEWRDWKGHCFALLHLAQRVGAWRVMRLVADLAGVVDGFLEVALMDLVVRQKRLAVGRSYSRSAVIDAPISNREILRRIHAYCGDDPRERCLTQELVIHLGAWLRAEPELFCNVITLRTGPLLQILVALRAREAAIPPSQALDDLVDMTPHALRDRLREAIDWRDQPERLEALHRRDSASLPPVSVGDEMTQSAVASVLARYGSSHPESPHEAGRSVDWYHHREIGGAMSRLPERFYEGVWGLLGHVPTLVIGNRFDPRNVLDSALYRGQSTAREHNFALAVEHRLNRIEAPEYRELNVEAIAALIEIVAQAPGLSIEEPLVLDVVIGHAVRLAWLQDHPEQEGLYDESRADAWQAFYHRPPQAVAYWVGAALDYLLMADADSAGVTEEVGDDSRG</sequence>
<accession>A0ABZ0YTU1</accession>
<feature type="domain" description="GH15-like" evidence="6">
    <location>
        <begin position="22"/>
        <end position="818"/>
    </location>
</feature>
<dbReference type="InterPro" id="IPR008734">
    <property type="entry name" value="PHK_A/B_su"/>
</dbReference>
<dbReference type="Pfam" id="PF00723">
    <property type="entry name" value="Glyco_hydro_15"/>
    <property type="match status" value="1"/>
</dbReference>
<evidence type="ECO:0000256" key="5">
    <source>
        <dbReference type="ARBA" id="ARBA00023277"/>
    </source>
</evidence>
<gene>
    <name evidence="8" type="ORF">SR882_07360</name>
</gene>
<keyword evidence="9" id="KW-1185">Reference proteome</keyword>
<organism evidence="8 9">
    <name type="scientific">Guyparkeria halophila</name>
    <dbReference type="NCBI Taxonomy" id="47960"/>
    <lineage>
        <taxon>Bacteria</taxon>
        <taxon>Pseudomonadati</taxon>
        <taxon>Pseudomonadota</taxon>
        <taxon>Gammaproteobacteria</taxon>
        <taxon>Chromatiales</taxon>
        <taxon>Thioalkalibacteraceae</taxon>
        <taxon>Guyparkeria</taxon>
    </lineage>
</organism>
<evidence type="ECO:0000256" key="2">
    <source>
        <dbReference type="ARBA" id="ARBA00007128"/>
    </source>
</evidence>
<evidence type="ECO:0000313" key="8">
    <source>
        <dbReference type="EMBL" id="WQH15580.1"/>
    </source>
</evidence>